<keyword evidence="3" id="KW-1185">Reference proteome</keyword>
<feature type="transmembrane region" description="Helical" evidence="1">
    <location>
        <begin position="182"/>
        <end position="209"/>
    </location>
</feature>
<proteinExistence type="predicted"/>
<dbReference type="OrthoDB" id="3351993at2759"/>
<feature type="transmembrane region" description="Helical" evidence="1">
    <location>
        <begin position="126"/>
        <end position="146"/>
    </location>
</feature>
<name>A0A0C3F4G1_PILCF</name>
<evidence type="ECO:0000313" key="2">
    <source>
        <dbReference type="EMBL" id="KIM74776.1"/>
    </source>
</evidence>
<feature type="transmembrane region" description="Helical" evidence="1">
    <location>
        <begin position="230"/>
        <end position="248"/>
    </location>
</feature>
<dbReference type="Proteomes" id="UP000054166">
    <property type="component" value="Unassembled WGS sequence"/>
</dbReference>
<protein>
    <submittedName>
        <fullName evidence="2">Uncharacterized protein</fullName>
    </submittedName>
</protein>
<dbReference type="InParanoid" id="A0A0C3F4G1"/>
<organism evidence="2 3">
    <name type="scientific">Piloderma croceum (strain F 1598)</name>
    <dbReference type="NCBI Taxonomy" id="765440"/>
    <lineage>
        <taxon>Eukaryota</taxon>
        <taxon>Fungi</taxon>
        <taxon>Dikarya</taxon>
        <taxon>Basidiomycota</taxon>
        <taxon>Agaricomycotina</taxon>
        <taxon>Agaricomycetes</taxon>
        <taxon>Agaricomycetidae</taxon>
        <taxon>Atheliales</taxon>
        <taxon>Atheliaceae</taxon>
        <taxon>Piloderma</taxon>
    </lineage>
</organism>
<feature type="transmembrane region" description="Helical" evidence="1">
    <location>
        <begin position="20"/>
        <end position="38"/>
    </location>
</feature>
<dbReference type="AlphaFoldDB" id="A0A0C3F4G1"/>
<evidence type="ECO:0000313" key="3">
    <source>
        <dbReference type="Proteomes" id="UP000054166"/>
    </source>
</evidence>
<sequence>MSTQACIQPNPDIAGVGVRISIYVQSTISLVQAILYTCDGELDPNEQRTLQFTLFTLMITAFALTLSAIIQAHTSGLSVYHALIVLNLSWMLMTSALIVSIFAILHTIKSGMKTLMPSLLKKKIQTIVFPTLHLLVVGCFGIWVWADIDVFGDQPQCTTKTFTTIFGHNVAVTDKTIRSLFLAVYSFTAIPVANVLGFSVLVAASSFALPKLISLLLCGRKFDDKDEARLQYFSIVGILGLINIVFVVDTELMIHRSKPMVFEGESAWTFGQTFSMLVLLPILGEYVATQPRFKPSESQREAARRLVVDAIGTNASSGDIDHATNSVLHAALEALHPFETQAKLSRSIDSKLSQEKHAGGLV</sequence>
<dbReference type="HOGENOM" id="CLU_052677_1_0_1"/>
<feature type="transmembrane region" description="Helical" evidence="1">
    <location>
        <begin position="268"/>
        <end position="288"/>
    </location>
</feature>
<gene>
    <name evidence="2" type="ORF">PILCRDRAFT_827836</name>
</gene>
<keyword evidence="1" id="KW-0812">Transmembrane</keyword>
<feature type="transmembrane region" description="Helical" evidence="1">
    <location>
        <begin position="50"/>
        <end position="70"/>
    </location>
</feature>
<reference evidence="2 3" key="1">
    <citation type="submission" date="2014-04" db="EMBL/GenBank/DDBJ databases">
        <authorList>
            <consortium name="DOE Joint Genome Institute"/>
            <person name="Kuo A."/>
            <person name="Tarkka M."/>
            <person name="Buscot F."/>
            <person name="Kohler A."/>
            <person name="Nagy L.G."/>
            <person name="Floudas D."/>
            <person name="Copeland A."/>
            <person name="Barry K.W."/>
            <person name="Cichocki N."/>
            <person name="Veneault-Fourrey C."/>
            <person name="LaButti K."/>
            <person name="Lindquist E.A."/>
            <person name="Lipzen A."/>
            <person name="Lundell T."/>
            <person name="Morin E."/>
            <person name="Murat C."/>
            <person name="Sun H."/>
            <person name="Tunlid A."/>
            <person name="Henrissat B."/>
            <person name="Grigoriev I.V."/>
            <person name="Hibbett D.S."/>
            <person name="Martin F."/>
            <person name="Nordberg H.P."/>
            <person name="Cantor M.N."/>
            <person name="Hua S.X."/>
        </authorList>
    </citation>
    <scope>NUCLEOTIDE SEQUENCE [LARGE SCALE GENOMIC DNA]</scope>
    <source>
        <strain evidence="2 3">F 1598</strain>
    </source>
</reference>
<feature type="transmembrane region" description="Helical" evidence="1">
    <location>
        <begin position="82"/>
        <end position="105"/>
    </location>
</feature>
<evidence type="ECO:0000256" key="1">
    <source>
        <dbReference type="SAM" id="Phobius"/>
    </source>
</evidence>
<accession>A0A0C3F4G1</accession>
<keyword evidence="1" id="KW-1133">Transmembrane helix</keyword>
<dbReference type="EMBL" id="KN833055">
    <property type="protein sequence ID" value="KIM74776.1"/>
    <property type="molecule type" value="Genomic_DNA"/>
</dbReference>
<keyword evidence="1" id="KW-0472">Membrane</keyword>
<reference evidence="3" key="2">
    <citation type="submission" date="2015-01" db="EMBL/GenBank/DDBJ databases">
        <title>Evolutionary Origins and Diversification of the Mycorrhizal Mutualists.</title>
        <authorList>
            <consortium name="DOE Joint Genome Institute"/>
            <consortium name="Mycorrhizal Genomics Consortium"/>
            <person name="Kohler A."/>
            <person name="Kuo A."/>
            <person name="Nagy L.G."/>
            <person name="Floudas D."/>
            <person name="Copeland A."/>
            <person name="Barry K.W."/>
            <person name="Cichocki N."/>
            <person name="Veneault-Fourrey C."/>
            <person name="LaButti K."/>
            <person name="Lindquist E.A."/>
            <person name="Lipzen A."/>
            <person name="Lundell T."/>
            <person name="Morin E."/>
            <person name="Murat C."/>
            <person name="Riley R."/>
            <person name="Ohm R."/>
            <person name="Sun H."/>
            <person name="Tunlid A."/>
            <person name="Henrissat B."/>
            <person name="Grigoriev I.V."/>
            <person name="Hibbett D.S."/>
            <person name="Martin F."/>
        </authorList>
    </citation>
    <scope>NUCLEOTIDE SEQUENCE [LARGE SCALE GENOMIC DNA]</scope>
    <source>
        <strain evidence="3">F 1598</strain>
    </source>
</reference>